<name>A0A0F9AFY0_9ZZZZ</name>
<proteinExistence type="predicted"/>
<accession>A0A0F9AFY0</accession>
<comment type="caution">
    <text evidence="1">The sequence shown here is derived from an EMBL/GenBank/DDBJ whole genome shotgun (WGS) entry which is preliminary data.</text>
</comment>
<protein>
    <submittedName>
        <fullName evidence="1">Uncharacterized protein</fullName>
    </submittedName>
</protein>
<organism evidence="1">
    <name type="scientific">marine sediment metagenome</name>
    <dbReference type="NCBI Taxonomy" id="412755"/>
    <lineage>
        <taxon>unclassified sequences</taxon>
        <taxon>metagenomes</taxon>
        <taxon>ecological metagenomes</taxon>
    </lineage>
</organism>
<dbReference type="AlphaFoldDB" id="A0A0F9AFY0"/>
<evidence type="ECO:0000313" key="1">
    <source>
        <dbReference type="EMBL" id="KKL08439.1"/>
    </source>
</evidence>
<dbReference type="EMBL" id="LAZR01042877">
    <property type="protein sequence ID" value="KKL08439.1"/>
    <property type="molecule type" value="Genomic_DNA"/>
</dbReference>
<sequence length="78" mass="9114">MRITNLTTNTMIKTYNYGNEMVTLSKCGKYGQFSNGRWADVRVENNMKYVVKEHFKQGCTKRNPEKFWLVGKENGSNK</sequence>
<gene>
    <name evidence="1" type="ORF">LCGC14_2575870</name>
</gene>
<reference evidence="1" key="1">
    <citation type="journal article" date="2015" name="Nature">
        <title>Complex archaea that bridge the gap between prokaryotes and eukaryotes.</title>
        <authorList>
            <person name="Spang A."/>
            <person name="Saw J.H."/>
            <person name="Jorgensen S.L."/>
            <person name="Zaremba-Niedzwiedzka K."/>
            <person name="Martijn J."/>
            <person name="Lind A.E."/>
            <person name="van Eijk R."/>
            <person name="Schleper C."/>
            <person name="Guy L."/>
            <person name="Ettema T.J."/>
        </authorList>
    </citation>
    <scope>NUCLEOTIDE SEQUENCE</scope>
</reference>